<keyword evidence="3" id="KW-0804">Transcription</keyword>
<dbReference type="SMART" id="SM00345">
    <property type="entry name" value="HTH_GNTR"/>
    <property type="match status" value="1"/>
</dbReference>
<keyword evidence="2" id="KW-0238">DNA-binding</keyword>
<dbReference type="Proteomes" id="UP000601990">
    <property type="component" value="Unassembled WGS sequence"/>
</dbReference>
<evidence type="ECO:0000259" key="4">
    <source>
        <dbReference type="PROSITE" id="PS50949"/>
    </source>
</evidence>
<dbReference type="SUPFAM" id="SSF46785">
    <property type="entry name" value="Winged helix' DNA-binding domain"/>
    <property type="match status" value="1"/>
</dbReference>
<dbReference type="CDD" id="cd07377">
    <property type="entry name" value="WHTH_GntR"/>
    <property type="match status" value="1"/>
</dbReference>
<dbReference type="InterPro" id="IPR000524">
    <property type="entry name" value="Tscrpt_reg_HTH_GntR"/>
</dbReference>
<dbReference type="PANTHER" id="PTHR43537:SF5">
    <property type="entry name" value="UXU OPERON TRANSCRIPTIONAL REGULATOR"/>
    <property type="match status" value="1"/>
</dbReference>
<dbReference type="Pfam" id="PF00392">
    <property type="entry name" value="GntR"/>
    <property type="match status" value="1"/>
</dbReference>
<sequence length="251" mass="26933">MSAAPIPERPPDLSAAVARQLEQWISEQQLPKGAQLPTEKLLCEKFGVSRAVIREAISRLKADGCVTTRQGSGAYVAAPPGHGSFRLLHGLLPSATIPTDEISDVFELRCLVETGAAERAALRRTPADLARMREALARMDEALAAGSDAVGDDDAFHVAIAAATQNPHIERFQAFMGRQFSDSRAPTWSGEGHRSGRARQAQAEHARIFDAIACGDADAARAAAQAHLVCAARRLGLDPLRWGNERLEGTQ</sequence>
<dbReference type="InterPro" id="IPR036388">
    <property type="entry name" value="WH-like_DNA-bd_sf"/>
</dbReference>
<feature type="domain" description="HTH gntR-type" evidence="4">
    <location>
        <begin position="11"/>
        <end position="79"/>
    </location>
</feature>
<keyword evidence="6" id="KW-1185">Reference proteome</keyword>
<evidence type="ECO:0000313" key="5">
    <source>
        <dbReference type="EMBL" id="NMF93475.1"/>
    </source>
</evidence>
<dbReference type="PRINTS" id="PR00035">
    <property type="entry name" value="HTHGNTR"/>
</dbReference>
<dbReference type="InterPro" id="IPR036390">
    <property type="entry name" value="WH_DNA-bd_sf"/>
</dbReference>
<dbReference type="Gene3D" id="1.20.120.530">
    <property type="entry name" value="GntR ligand-binding domain-like"/>
    <property type="match status" value="1"/>
</dbReference>
<accession>A0ABX1N2I1</accession>
<evidence type="ECO:0000256" key="3">
    <source>
        <dbReference type="ARBA" id="ARBA00023163"/>
    </source>
</evidence>
<dbReference type="RefSeq" id="WP_169198747.1">
    <property type="nucleotide sequence ID" value="NZ_WTVH02000009.1"/>
</dbReference>
<evidence type="ECO:0000256" key="2">
    <source>
        <dbReference type="ARBA" id="ARBA00023125"/>
    </source>
</evidence>
<reference evidence="5" key="1">
    <citation type="submission" date="2019-12" db="EMBL/GenBank/DDBJ databases">
        <title>Comparative genomics gives insights into the taxonomy of the Azoarcus-Aromatoleum group and reveals separate origins of nif in the plant-associated Azoarcus and non-plant-associated Aromatoleum sub-groups.</title>
        <authorList>
            <person name="Lafos M."/>
            <person name="Maluk M."/>
            <person name="Batista M."/>
            <person name="Junghare M."/>
            <person name="Carmona M."/>
            <person name="Faoro H."/>
            <person name="Cruz L.M."/>
            <person name="Battistoni F."/>
            <person name="De Souza E."/>
            <person name="Pedrosa F."/>
            <person name="Chen W.-M."/>
            <person name="Poole P.S."/>
            <person name="Dixon R.A."/>
            <person name="James E.K."/>
        </authorList>
    </citation>
    <scope>NUCLEOTIDE SEQUENCE</scope>
    <source>
        <strain evidence="5">U120</strain>
    </source>
</reference>
<dbReference type="PROSITE" id="PS50949">
    <property type="entry name" value="HTH_GNTR"/>
    <property type="match status" value="1"/>
</dbReference>
<evidence type="ECO:0000256" key="1">
    <source>
        <dbReference type="ARBA" id="ARBA00023015"/>
    </source>
</evidence>
<comment type="caution">
    <text evidence="5">The sequence shown here is derived from an EMBL/GenBank/DDBJ whole genome shotgun (WGS) entry which is preliminary data.</text>
</comment>
<dbReference type="PANTHER" id="PTHR43537">
    <property type="entry name" value="TRANSCRIPTIONAL REGULATOR, GNTR FAMILY"/>
    <property type="match status" value="1"/>
</dbReference>
<proteinExistence type="predicted"/>
<dbReference type="InterPro" id="IPR011711">
    <property type="entry name" value="GntR_C"/>
</dbReference>
<dbReference type="Gene3D" id="1.10.10.10">
    <property type="entry name" value="Winged helix-like DNA-binding domain superfamily/Winged helix DNA-binding domain"/>
    <property type="match status" value="1"/>
</dbReference>
<evidence type="ECO:0000313" key="6">
    <source>
        <dbReference type="Proteomes" id="UP000601990"/>
    </source>
</evidence>
<protein>
    <submittedName>
        <fullName evidence="5">FCD domain-containing protein</fullName>
    </submittedName>
</protein>
<dbReference type="SUPFAM" id="SSF48008">
    <property type="entry name" value="GntR ligand-binding domain-like"/>
    <property type="match status" value="1"/>
</dbReference>
<organism evidence="5 6">
    <name type="scientific">Aromatoleum buckelii</name>
    <dbReference type="NCBI Taxonomy" id="200254"/>
    <lineage>
        <taxon>Bacteria</taxon>
        <taxon>Pseudomonadati</taxon>
        <taxon>Pseudomonadota</taxon>
        <taxon>Betaproteobacteria</taxon>
        <taxon>Rhodocyclales</taxon>
        <taxon>Rhodocyclaceae</taxon>
        <taxon>Aromatoleum</taxon>
    </lineage>
</organism>
<name>A0ABX1N2I1_9RHOO</name>
<keyword evidence="1" id="KW-0805">Transcription regulation</keyword>
<dbReference type="SMART" id="SM00895">
    <property type="entry name" value="FCD"/>
    <property type="match status" value="1"/>
</dbReference>
<dbReference type="InterPro" id="IPR008920">
    <property type="entry name" value="TF_FadR/GntR_C"/>
</dbReference>
<gene>
    <name evidence="5" type="ORF">GO608_09075</name>
</gene>
<dbReference type="Pfam" id="PF07729">
    <property type="entry name" value="FCD"/>
    <property type="match status" value="1"/>
</dbReference>
<dbReference type="EMBL" id="WTVH01000014">
    <property type="protein sequence ID" value="NMF93475.1"/>
    <property type="molecule type" value="Genomic_DNA"/>
</dbReference>